<feature type="domain" description="Glycoside hydrolase family 2 immunoglobulin-like beta-sandwich" evidence="5">
    <location>
        <begin position="227"/>
        <end position="315"/>
    </location>
</feature>
<dbReference type="PANTHER" id="PTHR42732">
    <property type="entry name" value="BETA-GALACTOSIDASE"/>
    <property type="match status" value="1"/>
</dbReference>
<comment type="similarity">
    <text evidence="1">Belongs to the glycosyl hydrolase 2 family.</text>
</comment>
<feature type="signal peptide" evidence="4">
    <location>
        <begin position="1"/>
        <end position="15"/>
    </location>
</feature>
<gene>
    <name evidence="7" type="ORF">WHR41_09382</name>
</gene>
<dbReference type="InterPro" id="IPR051913">
    <property type="entry name" value="GH2_Domain-Containing"/>
</dbReference>
<dbReference type="Gene3D" id="2.60.120.260">
    <property type="entry name" value="Galactose-binding domain-like"/>
    <property type="match status" value="1"/>
</dbReference>
<dbReference type="PANTHER" id="PTHR42732:SF2">
    <property type="entry name" value="BETA-MANNOSIDASE"/>
    <property type="match status" value="1"/>
</dbReference>
<keyword evidence="3" id="KW-0326">Glycosidase</keyword>
<sequence length="337" mass="37036">MHFIITFALVAQALAISSDQQQQPLVKNPRKYSVQTPPLDTDWTYQVGTNPWPQYPRPKLVRSQWKSLNGIWTYSSASSRGAVSDPPFNTTLSQEVLVPFCLESGLSGIQGSNTIYSWYKTAFTVPSSWKSERVLLNFGAVDYEATVFVNGHNATFHRGGYSAFSVDVTDYLNGQQNELIVFAFDPTDGDDFVIPVGKQTLNPSHIFYRPCSGIWQTVWIEPAPKNHISDLNINGDAGGQVNLTVIASQSKSSSVDITIREKGSKTLVAKHSGFVGSPITFTVQSANLWSPDSPTLYDVSIKMGADNITTYTGFRTVSKDRANGVQRVFLVSLSAST</sequence>
<accession>A0AB34KDF9</accession>
<dbReference type="RefSeq" id="XP_069224891.1">
    <property type="nucleotide sequence ID" value="XM_069377985.1"/>
</dbReference>
<evidence type="ECO:0000256" key="1">
    <source>
        <dbReference type="ARBA" id="ARBA00007401"/>
    </source>
</evidence>
<dbReference type="SUPFAM" id="SSF49785">
    <property type="entry name" value="Galactose-binding domain-like"/>
    <property type="match status" value="1"/>
</dbReference>
<evidence type="ECO:0000259" key="6">
    <source>
        <dbReference type="Pfam" id="PF02837"/>
    </source>
</evidence>
<proteinExistence type="inferred from homology"/>
<dbReference type="AlphaFoldDB" id="A0AB34KDF9"/>
<dbReference type="InterPro" id="IPR006102">
    <property type="entry name" value="Ig-like_GH2"/>
</dbReference>
<keyword evidence="8" id="KW-1185">Reference proteome</keyword>
<dbReference type="InterPro" id="IPR006104">
    <property type="entry name" value="Glyco_hydro_2_N"/>
</dbReference>
<evidence type="ECO:0008006" key="9">
    <source>
        <dbReference type="Google" id="ProtNLM"/>
    </source>
</evidence>
<name>A0AB34KDF9_9PEZI</name>
<feature type="domain" description="Glycosyl hydrolases family 2 sugar binding" evidence="6">
    <location>
        <begin position="116"/>
        <end position="189"/>
    </location>
</feature>
<dbReference type="GeneID" id="96010823"/>
<dbReference type="Gene3D" id="2.60.40.10">
    <property type="entry name" value="Immunoglobulins"/>
    <property type="match status" value="1"/>
</dbReference>
<evidence type="ECO:0000313" key="7">
    <source>
        <dbReference type="EMBL" id="KAL1581782.1"/>
    </source>
</evidence>
<dbReference type="GO" id="GO:0005975">
    <property type="term" value="P:carbohydrate metabolic process"/>
    <property type="evidence" value="ECO:0007669"/>
    <property type="project" value="InterPro"/>
</dbReference>
<dbReference type="InterPro" id="IPR008979">
    <property type="entry name" value="Galactose-bd-like_sf"/>
</dbReference>
<reference evidence="7 8" key="1">
    <citation type="journal article" date="2020" name="Microbiol. Resour. Announc.">
        <title>Draft Genome Sequence of a Cladosporium Species Isolated from the Mesophotic Ascidian Didemnum maculosum.</title>
        <authorList>
            <person name="Gioti A."/>
            <person name="Siaperas R."/>
            <person name="Nikolaivits E."/>
            <person name="Le Goff G."/>
            <person name="Ouazzani J."/>
            <person name="Kotoulas G."/>
            <person name="Topakas E."/>
        </authorList>
    </citation>
    <scope>NUCLEOTIDE SEQUENCE [LARGE SCALE GENOMIC DNA]</scope>
    <source>
        <strain evidence="7 8">TM138-S3</strain>
    </source>
</reference>
<protein>
    <recommendedName>
        <fullName evidence="9">Beta-galactosidase</fullName>
    </recommendedName>
</protein>
<evidence type="ECO:0000256" key="3">
    <source>
        <dbReference type="ARBA" id="ARBA00023295"/>
    </source>
</evidence>
<dbReference type="EMBL" id="JAAQHG020000164">
    <property type="protein sequence ID" value="KAL1581782.1"/>
    <property type="molecule type" value="Genomic_DNA"/>
</dbReference>
<dbReference type="Pfam" id="PF00703">
    <property type="entry name" value="Glyco_hydro_2"/>
    <property type="match status" value="1"/>
</dbReference>
<dbReference type="InterPro" id="IPR036156">
    <property type="entry name" value="Beta-gal/glucu_dom_sf"/>
</dbReference>
<dbReference type="InterPro" id="IPR013783">
    <property type="entry name" value="Ig-like_fold"/>
</dbReference>
<dbReference type="Proteomes" id="UP000803884">
    <property type="component" value="Unassembled WGS sequence"/>
</dbReference>
<evidence type="ECO:0000313" key="8">
    <source>
        <dbReference type="Proteomes" id="UP000803884"/>
    </source>
</evidence>
<evidence type="ECO:0000256" key="2">
    <source>
        <dbReference type="ARBA" id="ARBA00022801"/>
    </source>
</evidence>
<evidence type="ECO:0000256" key="4">
    <source>
        <dbReference type="SAM" id="SignalP"/>
    </source>
</evidence>
<comment type="caution">
    <text evidence="7">The sequence shown here is derived from an EMBL/GenBank/DDBJ whole genome shotgun (WGS) entry which is preliminary data.</text>
</comment>
<keyword evidence="4" id="KW-0732">Signal</keyword>
<organism evidence="7 8">
    <name type="scientific">Cladosporium halotolerans</name>
    <dbReference type="NCBI Taxonomy" id="1052096"/>
    <lineage>
        <taxon>Eukaryota</taxon>
        <taxon>Fungi</taxon>
        <taxon>Dikarya</taxon>
        <taxon>Ascomycota</taxon>
        <taxon>Pezizomycotina</taxon>
        <taxon>Dothideomycetes</taxon>
        <taxon>Dothideomycetidae</taxon>
        <taxon>Cladosporiales</taxon>
        <taxon>Cladosporiaceae</taxon>
        <taxon>Cladosporium</taxon>
    </lineage>
</organism>
<feature type="chain" id="PRO_5044263699" description="Beta-galactosidase" evidence="4">
    <location>
        <begin position="16"/>
        <end position="337"/>
    </location>
</feature>
<keyword evidence="2" id="KW-0378">Hydrolase</keyword>
<dbReference type="GO" id="GO:0004553">
    <property type="term" value="F:hydrolase activity, hydrolyzing O-glycosyl compounds"/>
    <property type="evidence" value="ECO:0007669"/>
    <property type="project" value="InterPro"/>
</dbReference>
<evidence type="ECO:0000259" key="5">
    <source>
        <dbReference type="Pfam" id="PF00703"/>
    </source>
</evidence>
<dbReference type="Pfam" id="PF02837">
    <property type="entry name" value="Glyco_hydro_2_N"/>
    <property type="match status" value="1"/>
</dbReference>
<dbReference type="SUPFAM" id="SSF49303">
    <property type="entry name" value="beta-Galactosidase/glucuronidase domain"/>
    <property type="match status" value="1"/>
</dbReference>